<feature type="non-terminal residue" evidence="2">
    <location>
        <position position="85"/>
    </location>
</feature>
<dbReference type="EMBL" id="LXQA010647603">
    <property type="protein sequence ID" value="MCI64014.1"/>
    <property type="molecule type" value="Genomic_DNA"/>
</dbReference>
<dbReference type="Proteomes" id="UP000265520">
    <property type="component" value="Unassembled WGS sequence"/>
</dbReference>
<evidence type="ECO:0000313" key="2">
    <source>
        <dbReference type="EMBL" id="MCI64014.1"/>
    </source>
</evidence>
<feature type="compositionally biased region" description="Basic and acidic residues" evidence="1">
    <location>
        <begin position="37"/>
        <end position="50"/>
    </location>
</feature>
<evidence type="ECO:0000313" key="3">
    <source>
        <dbReference type="Proteomes" id="UP000265520"/>
    </source>
</evidence>
<reference evidence="2 3" key="1">
    <citation type="journal article" date="2018" name="Front. Plant Sci.">
        <title>Red Clover (Trifolium pratense) and Zigzag Clover (T. medium) - A Picture of Genomic Similarities and Differences.</title>
        <authorList>
            <person name="Dluhosova J."/>
            <person name="Istvanek J."/>
            <person name="Nedelnik J."/>
            <person name="Repkova J."/>
        </authorList>
    </citation>
    <scope>NUCLEOTIDE SEQUENCE [LARGE SCALE GENOMIC DNA]</scope>
    <source>
        <strain evidence="3">cv. 10/8</strain>
        <tissue evidence="2">Leaf</tissue>
    </source>
</reference>
<protein>
    <submittedName>
        <fullName evidence="2">Uncharacterized protein</fullName>
    </submittedName>
</protein>
<sequence length="85" mass="9228">GKAIGTEGSVSVKAGKKVKNLVRYSRPRPPTELFPSSDKDKRGLKRKEISSDSDIEVDATAVATASIKKKTTVKRKTFQEVPSVP</sequence>
<proteinExistence type="predicted"/>
<comment type="caution">
    <text evidence="2">The sequence shown here is derived from an EMBL/GenBank/DDBJ whole genome shotgun (WGS) entry which is preliminary data.</text>
</comment>
<feature type="non-terminal residue" evidence="2">
    <location>
        <position position="1"/>
    </location>
</feature>
<accession>A0A392TTH1</accession>
<dbReference type="AlphaFoldDB" id="A0A392TTH1"/>
<evidence type="ECO:0000256" key="1">
    <source>
        <dbReference type="SAM" id="MobiDB-lite"/>
    </source>
</evidence>
<feature type="region of interest" description="Disordered" evidence="1">
    <location>
        <begin position="15"/>
        <end position="52"/>
    </location>
</feature>
<organism evidence="2 3">
    <name type="scientific">Trifolium medium</name>
    <dbReference type="NCBI Taxonomy" id="97028"/>
    <lineage>
        <taxon>Eukaryota</taxon>
        <taxon>Viridiplantae</taxon>
        <taxon>Streptophyta</taxon>
        <taxon>Embryophyta</taxon>
        <taxon>Tracheophyta</taxon>
        <taxon>Spermatophyta</taxon>
        <taxon>Magnoliopsida</taxon>
        <taxon>eudicotyledons</taxon>
        <taxon>Gunneridae</taxon>
        <taxon>Pentapetalae</taxon>
        <taxon>rosids</taxon>
        <taxon>fabids</taxon>
        <taxon>Fabales</taxon>
        <taxon>Fabaceae</taxon>
        <taxon>Papilionoideae</taxon>
        <taxon>50 kb inversion clade</taxon>
        <taxon>NPAAA clade</taxon>
        <taxon>Hologalegina</taxon>
        <taxon>IRL clade</taxon>
        <taxon>Trifolieae</taxon>
        <taxon>Trifolium</taxon>
    </lineage>
</organism>
<keyword evidence="3" id="KW-1185">Reference proteome</keyword>
<name>A0A392TTH1_9FABA</name>